<feature type="region of interest" description="Disordered" evidence="1">
    <location>
        <begin position="186"/>
        <end position="208"/>
    </location>
</feature>
<dbReference type="Proteomes" id="UP000054337">
    <property type="component" value="Unassembled WGS sequence"/>
</dbReference>
<feature type="compositionally biased region" description="Basic and acidic residues" evidence="1">
    <location>
        <begin position="194"/>
        <end position="208"/>
    </location>
</feature>
<dbReference type="RefSeq" id="XP_014562492.1">
    <property type="nucleotide sequence ID" value="XM_014707006.1"/>
</dbReference>
<name>W7F1W0_BIPV3</name>
<feature type="compositionally biased region" description="Basic and acidic residues" evidence="1">
    <location>
        <begin position="45"/>
        <end position="58"/>
    </location>
</feature>
<feature type="compositionally biased region" description="Pro residues" evidence="1">
    <location>
        <begin position="143"/>
        <end position="152"/>
    </location>
</feature>
<feature type="chain" id="PRO_5004892162" evidence="2">
    <location>
        <begin position="23"/>
        <end position="270"/>
    </location>
</feature>
<feature type="region of interest" description="Disordered" evidence="1">
    <location>
        <begin position="135"/>
        <end position="155"/>
    </location>
</feature>
<dbReference type="OrthoDB" id="3800116at2759"/>
<accession>W7F1W0</accession>
<keyword evidence="2" id="KW-0732">Signal</keyword>
<gene>
    <name evidence="3" type="ORF">COCVIDRAFT_11067</name>
</gene>
<feature type="region of interest" description="Disordered" evidence="1">
    <location>
        <begin position="244"/>
        <end position="270"/>
    </location>
</feature>
<evidence type="ECO:0000313" key="4">
    <source>
        <dbReference type="Proteomes" id="UP000054337"/>
    </source>
</evidence>
<protein>
    <submittedName>
        <fullName evidence="3">Uncharacterized protein</fullName>
    </submittedName>
</protein>
<dbReference type="HOGENOM" id="CLU_091395_0_0_1"/>
<organism evidence="3 4">
    <name type="scientific">Bipolaris victoriae (strain FI3)</name>
    <name type="common">Victoria blight of oats agent</name>
    <name type="synonym">Cochliobolus victoriae</name>
    <dbReference type="NCBI Taxonomy" id="930091"/>
    <lineage>
        <taxon>Eukaryota</taxon>
        <taxon>Fungi</taxon>
        <taxon>Dikarya</taxon>
        <taxon>Ascomycota</taxon>
        <taxon>Pezizomycotina</taxon>
        <taxon>Dothideomycetes</taxon>
        <taxon>Pleosporomycetidae</taxon>
        <taxon>Pleosporales</taxon>
        <taxon>Pleosporineae</taxon>
        <taxon>Pleosporaceae</taxon>
        <taxon>Bipolaris</taxon>
    </lineage>
</organism>
<feature type="region of interest" description="Disordered" evidence="1">
    <location>
        <begin position="28"/>
        <end position="82"/>
    </location>
</feature>
<evidence type="ECO:0000256" key="2">
    <source>
        <dbReference type="SAM" id="SignalP"/>
    </source>
</evidence>
<evidence type="ECO:0000256" key="1">
    <source>
        <dbReference type="SAM" id="MobiDB-lite"/>
    </source>
</evidence>
<dbReference type="AlphaFoldDB" id="W7F1W0"/>
<proteinExistence type="predicted"/>
<dbReference type="EMBL" id="KI968691">
    <property type="protein sequence ID" value="EUN33139.1"/>
    <property type="molecule type" value="Genomic_DNA"/>
</dbReference>
<feature type="signal peptide" evidence="2">
    <location>
        <begin position="1"/>
        <end position="22"/>
    </location>
</feature>
<dbReference type="GeneID" id="26249829"/>
<evidence type="ECO:0000313" key="3">
    <source>
        <dbReference type="EMBL" id="EUN33139.1"/>
    </source>
</evidence>
<reference evidence="3 4" key="1">
    <citation type="journal article" date="2013" name="PLoS Genet.">
        <title>Comparative genome structure, secondary metabolite, and effector coding capacity across Cochliobolus pathogens.</title>
        <authorList>
            <person name="Condon B.J."/>
            <person name="Leng Y."/>
            <person name="Wu D."/>
            <person name="Bushley K.E."/>
            <person name="Ohm R.A."/>
            <person name="Otillar R."/>
            <person name="Martin J."/>
            <person name="Schackwitz W."/>
            <person name="Grimwood J."/>
            <person name="MohdZainudin N."/>
            <person name="Xue C."/>
            <person name="Wang R."/>
            <person name="Manning V.A."/>
            <person name="Dhillon B."/>
            <person name="Tu Z.J."/>
            <person name="Steffenson B.J."/>
            <person name="Salamov A."/>
            <person name="Sun H."/>
            <person name="Lowry S."/>
            <person name="LaButti K."/>
            <person name="Han J."/>
            <person name="Copeland A."/>
            <person name="Lindquist E."/>
            <person name="Barry K."/>
            <person name="Schmutz J."/>
            <person name="Baker S.E."/>
            <person name="Ciuffetti L.M."/>
            <person name="Grigoriev I.V."/>
            <person name="Zhong S."/>
            <person name="Turgeon B.G."/>
        </authorList>
    </citation>
    <scope>NUCLEOTIDE SEQUENCE [LARGE SCALE GENOMIC DNA]</scope>
    <source>
        <strain evidence="3 4">FI3</strain>
    </source>
</reference>
<keyword evidence="4" id="KW-1185">Reference proteome</keyword>
<sequence>MSRLNHAHRVLLLIFKLSPSDLQSYQKVTQADRKSEQTRQTYQTKKVELSSHPHHTDKTTMPSYNTPAYYPTSPPSRGLPSDEYKYLKRQQETSHLEWHLAKKHILPPPSSSSFPSSSSSSYTSSYTFTPSFSSSSSLSSSSYPPPPFPPTPYQTQRLPHAHRVQISEVKNATRKALASVFDSSSDDDVYETWPRSRRDDSAYRRVSSRRDVDEYYARNRGRENRGSGGSMRVGYHNMGRYGGSSRFSADEDVGGLRLGSKFSFDSLDGA</sequence>